<keyword evidence="4 6" id="KW-1133">Transmembrane helix</keyword>
<reference evidence="7 8" key="1">
    <citation type="submission" date="2016-05" db="EMBL/GenBank/DDBJ databases">
        <title>A degradative enzymes factory behind the ericoid mycorrhizal symbiosis.</title>
        <authorList>
            <consortium name="DOE Joint Genome Institute"/>
            <person name="Martino E."/>
            <person name="Morin E."/>
            <person name="Grelet G."/>
            <person name="Kuo A."/>
            <person name="Kohler A."/>
            <person name="Daghino S."/>
            <person name="Barry K."/>
            <person name="Choi C."/>
            <person name="Cichocki N."/>
            <person name="Clum A."/>
            <person name="Copeland A."/>
            <person name="Hainaut M."/>
            <person name="Haridas S."/>
            <person name="Labutti K."/>
            <person name="Lindquist E."/>
            <person name="Lipzen A."/>
            <person name="Khouja H.-R."/>
            <person name="Murat C."/>
            <person name="Ohm R."/>
            <person name="Olson A."/>
            <person name="Spatafora J."/>
            <person name="Veneault-Fourrey C."/>
            <person name="Henrissat B."/>
            <person name="Grigoriev I."/>
            <person name="Martin F."/>
            <person name="Perotto S."/>
        </authorList>
    </citation>
    <scope>NUCLEOTIDE SEQUENCE [LARGE SCALE GENOMIC DNA]</scope>
    <source>
        <strain evidence="7 8">UAMH 7357</strain>
    </source>
</reference>
<proteinExistence type="predicted"/>
<dbReference type="GO" id="GO:0016020">
    <property type="term" value="C:membrane"/>
    <property type="evidence" value="ECO:0007669"/>
    <property type="project" value="UniProtKB-SubCell"/>
</dbReference>
<feature type="transmembrane region" description="Helical" evidence="6">
    <location>
        <begin position="125"/>
        <end position="147"/>
    </location>
</feature>
<dbReference type="PANTHER" id="PTHR43791">
    <property type="entry name" value="PERMEASE-RELATED"/>
    <property type="match status" value="1"/>
</dbReference>
<evidence type="ECO:0000256" key="6">
    <source>
        <dbReference type="SAM" id="Phobius"/>
    </source>
</evidence>
<gene>
    <name evidence="7" type="ORF">NA56DRAFT_414439</name>
</gene>
<accession>A0A2J6PI54</accession>
<dbReference type="Gene3D" id="1.20.1250.20">
    <property type="entry name" value="MFS general substrate transporter like domains"/>
    <property type="match status" value="1"/>
</dbReference>
<dbReference type="EMBL" id="KZ613528">
    <property type="protein sequence ID" value="PMD13703.1"/>
    <property type="molecule type" value="Genomic_DNA"/>
</dbReference>
<feature type="transmembrane region" description="Helical" evidence="6">
    <location>
        <begin position="85"/>
        <end position="105"/>
    </location>
</feature>
<name>A0A2J6PI54_9HELO</name>
<organism evidence="7 8">
    <name type="scientific">Hyaloscypha hepaticicola</name>
    <dbReference type="NCBI Taxonomy" id="2082293"/>
    <lineage>
        <taxon>Eukaryota</taxon>
        <taxon>Fungi</taxon>
        <taxon>Dikarya</taxon>
        <taxon>Ascomycota</taxon>
        <taxon>Pezizomycotina</taxon>
        <taxon>Leotiomycetes</taxon>
        <taxon>Helotiales</taxon>
        <taxon>Hyaloscyphaceae</taxon>
        <taxon>Hyaloscypha</taxon>
    </lineage>
</organism>
<dbReference type="SUPFAM" id="SSF103473">
    <property type="entry name" value="MFS general substrate transporter"/>
    <property type="match status" value="1"/>
</dbReference>
<evidence type="ECO:0000256" key="1">
    <source>
        <dbReference type="ARBA" id="ARBA00004141"/>
    </source>
</evidence>
<dbReference type="Pfam" id="PF07690">
    <property type="entry name" value="MFS_1"/>
    <property type="match status" value="1"/>
</dbReference>
<dbReference type="AlphaFoldDB" id="A0A2J6PI54"/>
<keyword evidence="8" id="KW-1185">Reference proteome</keyword>
<protein>
    <submittedName>
        <fullName evidence="7">MFS general substrate transporter</fullName>
    </submittedName>
</protein>
<evidence type="ECO:0000256" key="3">
    <source>
        <dbReference type="ARBA" id="ARBA00022692"/>
    </source>
</evidence>
<evidence type="ECO:0000313" key="8">
    <source>
        <dbReference type="Proteomes" id="UP000235672"/>
    </source>
</evidence>
<keyword evidence="5 6" id="KW-0472">Membrane</keyword>
<dbReference type="PANTHER" id="PTHR43791:SF39">
    <property type="entry name" value="TRANSPORTER LIZ1_SEO1, PUTATIVE (AFU_ORTHOLOGUE AFUA_3G00980)-RELATED"/>
    <property type="match status" value="1"/>
</dbReference>
<evidence type="ECO:0000313" key="7">
    <source>
        <dbReference type="EMBL" id="PMD13703.1"/>
    </source>
</evidence>
<dbReference type="OrthoDB" id="3639251at2759"/>
<evidence type="ECO:0000256" key="2">
    <source>
        <dbReference type="ARBA" id="ARBA00022448"/>
    </source>
</evidence>
<dbReference type="InterPro" id="IPR011701">
    <property type="entry name" value="MFS"/>
</dbReference>
<comment type="subcellular location">
    <subcellularLocation>
        <location evidence="1">Membrane</location>
        <topology evidence="1">Multi-pass membrane protein</topology>
    </subcellularLocation>
</comment>
<keyword evidence="2" id="KW-0813">Transport</keyword>
<keyword evidence="3 6" id="KW-0812">Transmembrane</keyword>
<sequence length="204" mass="22621">MSGKEAISSDAVSVSSSTPSISWRGWLWDSTDVSAEERRFLTKLDFTLLTFGTLGMLIKWIDSSNITNAFVSGMKEDLNLYGNQYNYIVVSWTVGYIIGQWIPFLEVGWTVFTFSLAGAQTYEQMLALRFVVGLFEAGYWPALYYILGSWYNKRKLGKPNGILQSAVSIAPIFSGFLQAGIYDSLNGHAGIAGWDGFLSSAVRL</sequence>
<evidence type="ECO:0000256" key="5">
    <source>
        <dbReference type="ARBA" id="ARBA00023136"/>
    </source>
</evidence>
<dbReference type="GO" id="GO:0022857">
    <property type="term" value="F:transmembrane transporter activity"/>
    <property type="evidence" value="ECO:0007669"/>
    <property type="project" value="InterPro"/>
</dbReference>
<evidence type="ECO:0000256" key="4">
    <source>
        <dbReference type="ARBA" id="ARBA00022989"/>
    </source>
</evidence>
<dbReference type="Proteomes" id="UP000235672">
    <property type="component" value="Unassembled WGS sequence"/>
</dbReference>
<dbReference type="InterPro" id="IPR036259">
    <property type="entry name" value="MFS_trans_sf"/>
</dbReference>
<dbReference type="STRING" id="1745343.A0A2J6PI54"/>